<keyword evidence="2" id="KW-0812">Transmembrane</keyword>
<comment type="caution">
    <text evidence="3">The sequence shown here is derived from an EMBL/GenBank/DDBJ whole genome shotgun (WGS) entry which is preliminary data.</text>
</comment>
<proteinExistence type="predicted"/>
<accession>A0A7Y0HSS0</accession>
<dbReference type="RefSeq" id="WP_169172339.1">
    <property type="nucleotide sequence ID" value="NZ_JAAIII010000004.1"/>
</dbReference>
<organism evidence="3 4">
    <name type="scientific">Bifidobacterium oedipodis</name>
    <dbReference type="NCBI Taxonomy" id="2675322"/>
    <lineage>
        <taxon>Bacteria</taxon>
        <taxon>Bacillati</taxon>
        <taxon>Actinomycetota</taxon>
        <taxon>Actinomycetes</taxon>
        <taxon>Bifidobacteriales</taxon>
        <taxon>Bifidobacteriaceae</taxon>
        <taxon>Bifidobacterium</taxon>
    </lineage>
</organism>
<keyword evidence="2" id="KW-1133">Transmembrane helix</keyword>
<evidence type="ECO:0008006" key="5">
    <source>
        <dbReference type="Google" id="ProtNLM"/>
    </source>
</evidence>
<feature type="compositionally biased region" description="Basic and acidic residues" evidence="1">
    <location>
        <begin position="1"/>
        <end position="12"/>
    </location>
</feature>
<evidence type="ECO:0000313" key="3">
    <source>
        <dbReference type="EMBL" id="NMM94306.1"/>
    </source>
</evidence>
<name>A0A7Y0HSS0_9BIFI</name>
<dbReference type="Proteomes" id="UP000532194">
    <property type="component" value="Unassembled WGS sequence"/>
</dbReference>
<evidence type="ECO:0000313" key="4">
    <source>
        <dbReference type="Proteomes" id="UP000532194"/>
    </source>
</evidence>
<feature type="region of interest" description="Disordered" evidence="1">
    <location>
        <begin position="48"/>
        <end position="71"/>
    </location>
</feature>
<gene>
    <name evidence="3" type="ORF">G1C95_1493</name>
</gene>
<reference evidence="3 4" key="1">
    <citation type="submission" date="2020-02" db="EMBL/GenBank/DDBJ databases">
        <title>Characterization of phylogenetic diversity of novel bifidobacterial species isolated in Czech ZOOs.</title>
        <authorList>
            <person name="Lugli G.A."/>
            <person name="Vera N.B."/>
            <person name="Ventura M."/>
        </authorList>
    </citation>
    <scope>NUCLEOTIDE SEQUENCE [LARGE SCALE GENOMIC DNA]</scope>
    <source>
        <strain evidence="3 4">DSM 109957</strain>
    </source>
</reference>
<keyword evidence="4" id="KW-1185">Reference proteome</keyword>
<feature type="region of interest" description="Disordered" evidence="1">
    <location>
        <begin position="1"/>
        <end position="29"/>
    </location>
</feature>
<feature type="transmembrane region" description="Helical" evidence="2">
    <location>
        <begin position="121"/>
        <end position="141"/>
    </location>
</feature>
<evidence type="ECO:0000256" key="2">
    <source>
        <dbReference type="SAM" id="Phobius"/>
    </source>
</evidence>
<dbReference type="AlphaFoldDB" id="A0A7Y0HSS0"/>
<evidence type="ECO:0000256" key="1">
    <source>
        <dbReference type="SAM" id="MobiDB-lite"/>
    </source>
</evidence>
<protein>
    <recommendedName>
        <fullName evidence="5">Tripartite tricarboxylate transporter TctB family protein</fullName>
    </recommendedName>
</protein>
<dbReference type="EMBL" id="JAAIII010000004">
    <property type="protein sequence ID" value="NMM94306.1"/>
    <property type="molecule type" value="Genomic_DNA"/>
</dbReference>
<feature type="transmembrane region" description="Helical" evidence="2">
    <location>
        <begin position="93"/>
        <end position="115"/>
    </location>
</feature>
<sequence>MPNRAERRADAKRAKKGIPAQYDQTRGRGRAGMIDEYQLQAKSIRLQEGRDTPDGPWKPTAHFDDELPEQTLTTNPNYTNPKMFKAPHSVRQWFRVGSWTLIALSIIAFFVVMWLPSHPMWLITTVSAVFIVGVLSLFFTAGNSKNNPNLDQNGTAV</sequence>
<keyword evidence="2" id="KW-0472">Membrane</keyword>